<name>A0A915JQJ0_ROMCU</name>
<proteinExistence type="predicted"/>
<sequence length="191" mass="21409">MKNTKKLVIDLLSSKKTLPSAESKLGQSAISIFLTRGNVDGGTDSDCLTNEIRLKNANNNARGFKFHNMFCQFTVHFMAYPRPKICRSSTSCFNMDKFSPVLKLGKNQNQSEIDSIIDQIKKRLKSLLKRELLLCFNLSHVNPRSNFIQIVSRTATGDQLSHESSTEIQSPAARFLVLPSAFFLCTDICAN</sequence>
<dbReference type="WBParaSite" id="nRc.2.0.1.t28372-RA">
    <property type="protein sequence ID" value="nRc.2.0.1.t28372-RA"/>
    <property type="gene ID" value="nRc.2.0.1.g28372"/>
</dbReference>
<dbReference type="AlphaFoldDB" id="A0A915JQJ0"/>
<evidence type="ECO:0000313" key="1">
    <source>
        <dbReference type="Proteomes" id="UP000887565"/>
    </source>
</evidence>
<protein>
    <submittedName>
        <fullName evidence="2">Uncharacterized protein</fullName>
    </submittedName>
</protein>
<accession>A0A915JQJ0</accession>
<organism evidence="1 2">
    <name type="scientific">Romanomermis culicivorax</name>
    <name type="common">Nematode worm</name>
    <dbReference type="NCBI Taxonomy" id="13658"/>
    <lineage>
        <taxon>Eukaryota</taxon>
        <taxon>Metazoa</taxon>
        <taxon>Ecdysozoa</taxon>
        <taxon>Nematoda</taxon>
        <taxon>Enoplea</taxon>
        <taxon>Dorylaimia</taxon>
        <taxon>Mermithida</taxon>
        <taxon>Mermithoidea</taxon>
        <taxon>Mermithidae</taxon>
        <taxon>Romanomermis</taxon>
    </lineage>
</organism>
<dbReference type="Proteomes" id="UP000887565">
    <property type="component" value="Unplaced"/>
</dbReference>
<keyword evidence="1" id="KW-1185">Reference proteome</keyword>
<reference evidence="2" key="1">
    <citation type="submission" date="2022-11" db="UniProtKB">
        <authorList>
            <consortium name="WormBaseParasite"/>
        </authorList>
    </citation>
    <scope>IDENTIFICATION</scope>
</reference>
<evidence type="ECO:0000313" key="2">
    <source>
        <dbReference type="WBParaSite" id="nRc.2.0.1.t28372-RA"/>
    </source>
</evidence>